<dbReference type="PANTHER" id="PTHR43888">
    <property type="entry name" value="DNAJ-LIKE-2, ISOFORM A-RELATED"/>
    <property type="match status" value="1"/>
</dbReference>
<feature type="domain" description="J" evidence="1">
    <location>
        <begin position="6"/>
        <end position="73"/>
    </location>
</feature>
<evidence type="ECO:0000313" key="2">
    <source>
        <dbReference type="EMBL" id="QHU00940.1"/>
    </source>
</evidence>
<dbReference type="CDD" id="cd06257">
    <property type="entry name" value="DnaJ"/>
    <property type="match status" value="1"/>
</dbReference>
<dbReference type="InterPro" id="IPR036869">
    <property type="entry name" value="J_dom_sf"/>
</dbReference>
<dbReference type="GO" id="GO:0030544">
    <property type="term" value="F:Hsp70 protein binding"/>
    <property type="evidence" value="ECO:0007669"/>
    <property type="project" value="InterPro"/>
</dbReference>
<dbReference type="SUPFAM" id="SSF46565">
    <property type="entry name" value="Chaperone J-domain"/>
    <property type="match status" value="1"/>
</dbReference>
<proteinExistence type="predicted"/>
<dbReference type="EMBL" id="MN740331">
    <property type="protein sequence ID" value="QHU00940.1"/>
    <property type="molecule type" value="Genomic_DNA"/>
</dbReference>
<dbReference type="GO" id="GO:0006457">
    <property type="term" value="P:protein folding"/>
    <property type="evidence" value="ECO:0007669"/>
    <property type="project" value="InterPro"/>
</dbReference>
<dbReference type="InterPro" id="IPR001623">
    <property type="entry name" value="DnaJ_domain"/>
</dbReference>
<evidence type="ECO:0000259" key="1">
    <source>
        <dbReference type="PROSITE" id="PS50076"/>
    </source>
</evidence>
<reference evidence="2" key="1">
    <citation type="journal article" date="2020" name="Nature">
        <title>Giant virus diversity and host interactions through global metagenomics.</title>
        <authorList>
            <person name="Schulz F."/>
            <person name="Roux S."/>
            <person name="Paez-Espino D."/>
            <person name="Jungbluth S."/>
            <person name="Walsh D.A."/>
            <person name="Denef V.J."/>
            <person name="McMahon K.D."/>
            <person name="Konstantinidis K.T."/>
            <person name="Eloe-Fadrosh E.A."/>
            <person name="Kyrpides N.C."/>
            <person name="Woyke T."/>
        </authorList>
    </citation>
    <scope>NUCLEOTIDE SEQUENCE</scope>
    <source>
        <strain evidence="2">GVMAG-M-3300025860-20</strain>
    </source>
</reference>
<dbReference type="Pfam" id="PF00226">
    <property type="entry name" value="DnaJ"/>
    <property type="match status" value="1"/>
</dbReference>
<dbReference type="PRINTS" id="PR00625">
    <property type="entry name" value="JDOMAIN"/>
</dbReference>
<dbReference type="PROSITE" id="PS50076">
    <property type="entry name" value="DNAJ_2"/>
    <property type="match status" value="1"/>
</dbReference>
<sequence>MTDTINPYTILGLSQNCTEAQIKQAYKKKAIKYHPDRNKAPEATVKFQEIKEAHDMLMDLQDPQLNMAYQRGGWDFVKAIKQQNDARSQKIKTCPQYSIKLPVTLRQLILRKKVNIIHDIPTLNEKGVKNGTKKFELELKLDPNAMGKQQIVQHAGIDRPDYMSGDIIIEYAIDWSKEATKFEINNNDLIYKHKIEVKDLFSECNIKFKHPNGNMYHLIDFYDHPEDNGTQIYIIPKAGLTANDNLLIVLEFDYTTLGYIRKNSSIRKHLIEELSNVKSSTIDKGAINVKSIAITPEQHKAQIMKQRRRMGGISDFVHGGNMMNGGNVTECNTQ</sequence>
<organism evidence="2">
    <name type="scientific">viral metagenome</name>
    <dbReference type="NCBI Taxonomy" id="1070528"/>
    <lineage>
        <taxon>unclassified sequences</taxon>
        <taxon>metagenomes</taxon>
        <taxon>organismal metagenomes</taxon>
    </lineage>
</organism>
<dbReference type="AlphaFoldDB" id="A0A6C0J7T9"/>
<dbReference type="InterPro" id="IPR044713">
    <property type="entry name" value="DNJA1/2-like"/>
</dbReference>
<accession>A0A6C0J7T9</accession>
<dbReference type="Gene3D" id="1.10.287.110">
    <property type="entry name" value="DnaJ domain"/>
    <property type="match status" value="1"/>
</dbReference>
<protein>
    <recommendedName>
        <fullName evidence="1">J domain-containing protein</fullName>
    </recommendedName>
</protein>
<dbReference type="SMART" id="SM00271">
    <property type="entry name" value="DnaJ"/>
    <property type="match status" value="1"/>
</dbReference>
<name>A0A6C0J7T9_9ZZZZ</name>